<organism evidence="1 2">
    <name type="scientific">Methylococcus geothermalis</name>
    <dbReference type="NCBI Taxonomy" id="2681310"/>
    <lineage>
        <taxon>Bacteria</taxon>
        <taxon>Pseudomonadati</taxon>
        <taxon>Pseudomonadota</taxon>
        <taxon>Gammaproteobacteria</taxon>
        <taxon>Methylococcales</taxon>
        <taxon>Methylococcaceae</taxon>
        <taxon>Methylococcus</taxon>
    </lineage>
</organism>
<protein>
    <recommendedName>
        <fullName evidence="3">CHAT domain-containing protein</fullName>
    </recommendedName>
</protein>
<dbReference type="KEGG" id="metu:GNH96_14050"/>
<dbReference type="Proteomes" id="UP000503004">
    <property type="component" value="Chromosome"/>
</dbReference>
<evidence type="ECO:0000313" key="1">
    <source>
        <dbReference type="EMBL" id="QJD30963.1"/>
    </source>
</evidence>
<gene>
    <name evidence="1" type="ORF">GNH96_14050</name>
</gene>
<proteinExistence type="predicted"/>
<dbReference type="RefSeq" id="WP_169604236.1">
    <property type="nucleotide sequence ID" value="NZ_CP046565.1"/>
</dbReference>
<evidence type="ECO:0000313" key="2">
    <source>
        <dbReference type="Proteomes" id="UP000503004"/>
    </source>
</evidence>
<keyword evidence="2" id="KW-1185">Reference proteome</keyword>
<name>A0A858QAW4_9GAMM</name>
<evidence type="ECO:0008006" key="3">
    <source>
        <dbReference type="Google" id="ProtNLM"/>
    </source>
</evidence>
<dbReference type="AlphaFoldDB" id="A0A858QAW4"/>
<accession>A0A858QAW4</accession>
<sequence length="274" mass="30661">MDANRFNQILVVDSIPAGELNTAKRLIDDISTYAAAYSPSPAVKYVRVETGDELIEQIHSCRKAVLDQGIVPMLHIECHGDEDGFQFADGSLADWEELKLPITELNAATHLNLMIAVAACTGGALAKVLRMSDRAPFWGLIGPTKTVTAAALEKAYRALYLTLLSTKSPAEAVKAMDAATEPGLFLRTTAQGLFEKGWAGYRKDYCTPEALDIRAKRMQARFMELSDTMPPSLEELRTRLIKHEPKAFERYRANFFMYDLFPEHRSRFPIQYVP</sequence>
<dbReference type="EMBL" id="CP046565">
    <property type="protein sequence ID" value="QJD30963.1"/>
    <property type="molecule type" value="Genomic_DNA"/>
</dbReference>
<reference evidence="2" key="1">
    <citation type="submission" date="2019-12" db="EMBL/GenBank/DDBJ databases">
        <authorList>
            <person name="Awala S.I."/>
            <person name="Rhee S.K."/>
        </authorList>
    </citation>
    <scope>NUCLEOTIDE SEQUENCE [LARGE SCALE GENOMIC DNA]</scope>
    <source>
        <strain evidence="2">IM1</strain>
    </source>
</reference>